<dbReference type="PANTHER" id="PTHR24184:SF11">
    <property type="entry name" value="ANKYRIN REPEAT AND SOCS BOX CONTAINING 3"/>
    <property type="match status" value="1"/>
</dbReference>
<reference evidence="5" key="1">
    <citation type="submission" date="2014-02" db="EMBL/GenBank/DDBJ databases">
        <authorList>
            <person name="Genoscope - CEA"/>
        </authorList>
    </citation>
    <scope>NUCLEOTIDE SEQUENCE</scope>
    <source>
        <strain evidence="5">LS3</strain>
    </source>
</reference>
<dbReference type="Pfam" id="PF12796">
    <property type="entry name" value="Ank_2"/>
    <property type="match status" value="1"/>
</dbReference>
<keyword evidence="3" id="KW-0812">Transmembrane</keyword>
<dbReference type="InterPro" id="IPR036770">
    <property type="entry name" value="Ankyrin_rpt-contain_sf"/>
</dbReference>
<evidence type="ECO:0000256" key="3">
    <source>
        <dbReference type="SAM" id="Phobius"/>
    </source>
</evidence>
<dbReference type="InterPro" id="IPR002909">
    <property type="entry name" value="IPT_dom"/>
</dbReference>
<name>A0A060T4N3_BLAAD</name>
<feature type="compositionally biased region" description="Low complexity" evidence="2">
    <location>
        <begin position="1"/>
        <end position="13"/>
    </location>
</feature>
<evidence type="ECO:0000259" key="4">
    <source>
        <dbReference type="SMART" id="SM00429"/>
    </source>
</evidence>
<dbReference type="Pfam" id="PF25603">
    <property type="entry name" value="SPT23_MGA2_DBD"/>
    <property type="match status" value="1"/>
</dbReference>
<feature type="region of interest" description="Disordered" evidence="2">
    <location>
        <begin position="353"/>
        <end position="498"/>
    </location>
</feature>
<gene>
    <name evidence="5" type="ORF">GNLVRS02_ARAD1C42350g</name>
</gene>
<dbReference type="PANTHER" id="PTHR24184">
    <property type="entry name" value="SI:CH211-189E2.2"/>
    <property type="match status" value="1"/>
</dbReference>
<feature type="compositionally biased region" description="Low complexity" evidence="2">
    <location>
        <begin position="465"/>
        <end position="494"/>
    </location>
</feature>
<dbReference type="AlphaFoldDB" id="A0A060T4N3"/>
<dbReference type="SMART" id="SM00248">
    <property type="entry name" value="ANK"/>
    <property type="match status" value="2"/>
</dbReference>
<feature type="region of interest" description="Disordered" evidence="2">
    <location>
        <begin position="913"/>
        <end position="956"/>
    </location>
</feature>
<feature type="region of interest" description="Disordered" evidence="2">
    <location>
        <begin position="801"/>
        <end position="841"/>
    </location>
</feature>
<keyword evidence="3" id="KW-0472">Membrane</keyword>
<dbReference type="PROSITE" id="PS50088">
    <property type="entry name" value="ANK_REPEAT"/>
    <property type="match status" value="2"/>
</dbReference>
<dbReference type="Gene3D" id="1.25.40.20">
    <property type="entry name" value="Ankyrin repeat-containing domain"/>
    <property type="match status" value="1"/>
</dbReference>
<accession>A0A060T4N3</accession>
<organism evidence="5">
    <name type="scientific">Blastobotrys adeninivorans</name>
    <name type="common">Yeast</name>
    <name type="synonym">Arxula adeninivorans</name>
    <dbReference type="NCBI Taxonomy" id="409370"/>
    <lineage>
        <taxon>Eukaryota</taxon>
        <taxon>Fungi</taxon>
        <taxon>Dikarya</taxon>
        <taxon>Ascomycota</taxon>
        <taxon>Saccharomycotina</taxon>
        <taxon>Dipodascomycetes</taxon>
        <taxon>Dipodascales</taxon>
        <taxon>Trichomonascaceae</taxon>
        <taxon>Blastobotrys</taxon>
    </lineage>
</organism>
<feature type="compositionally biased region" description="Low complexity" evidence="2">
    <location>
        <begin position="357"/>
        <end position="372"/>
    </location>
</feature>
<dbReference type="InterPro" id="IPR057962">
    <property type="entry name" value="SPT23_MGA2_DBD"/>
</dbReference>
<feature type="repeat" description="ANK" evidence="1">
    <location>
        <begin position="741"/>
        <end position="773"/>
    </location>
</feature>
<dbReference type="EMBL" id="HG937693">
    <property type="protein sequence ID" value="CDP35739.1"/>
    <property type="molecule type" value="Genomic_DNA"/>
</dbReference>
<dbReference type="InterPro" id="IPR002110">
    <property type="entry name" value="Ankyrin_rpt"/>
</dbReference>
<evidence type="ECO:0000256" key="2">
    <source>
        <dbReference type="SAM" id="MobiDB-lite"/>
    </source>
</evidence>
<feature type="compositionally biased region" description="Low complexity" evidence="2">
    <location>
        <begin position="801"/>
        <end position="810"/>
    </location>
</feature>
<feature type="region of interest" description="Disordered" evidence="2">
    <location>
        <begin position="880"/>
        <end position="901"/>
    </location>
</feature>
<feature type="compositionally biased region" description="Polar residues" evidence="2">
    <location>
        <begin position="373"/>
        <end position="389"/>
    </location>
</feature>
<dbReference type="InterPro" id="IPR014756">
    <property type="entry name" value="Ig_E-set"/>
</dbReference>
<evidence type="ECO:0000256" key="1">
    <source>
        <dbReference type="PROSITE-ProRule" id="PRU00023"/>
    </source>
</evidence>
<feature type="compositionally biased region" description="Basic and acidic residues" evidence="2">
    <location>
        <begin position="33"/>
        <end position="44"/>
    </location>
</feature>
<feature type="transmembrane region" description="Helical" evidence="3">
    <location>
        <begin position="972"/>
        <end position="990"/>
    </location>
</feature>
<dbReference type="PROSITE" id="PS50297">
    <property type="entry name" value="ANK_REP_REGION"/>
    <property type="match status" value="2"/>
</dbReference>
<dbReference type="Pfam" id="PF01833">
    <property type="entry name" value="TIG"/>
    <property type="match status" value="1"/>
</dbReference>
<feature type="repeat" description="ANK" evidence="1">
    <location>
        <begin position="708"/>
        <end position="740"/>
    </location>
</feature>
<dbReference type="SMART" id="SM00429">
    <property type="entry name" value="IPT"/>
    <property type="match status" value="1"/>
</dbReference>
<dbReference type="PhylomeDB" id="A0A060T4N3"/>
<feature type="compositionally biased region" description="Acidic residues" evidence="2">
    <location>
        <begin position="945"/>
        <end position="956"/>
    </location>
</feature>
<feature type="compositionally biased region" description="Acidic residues" evidence="2">
    <location>
        <begin position="811"/>
        <end position="824"/>
    </location>
</feature>
<feature type="compositionally biased region" description="Low complexity" evidence="2">
    <location>
        <begin position="918"/>
        <end position="931"/>
    </location>
</feature>
<dbReference type="SUPFAM" id="SSF81296">
    <property type="entry name" value="E set domains"/>
    <property type="match status" value="1"/>
</dbReference>
<protein>
    <submittedName>
        <fullName evidence="5">ARAD1C42350p</fullName>
    </submittedName>
</protein>
<proteinExistence type="predicted"/>
<keyword evidence="1" id="KW-0040">ANK repeat</keyword>
<keyword evidence="3" id="KW-1133">Transmembrane helix</keyword>
<evidence type="ECO:0000313" key="5">
    <source>
        <dbReference type="EMBL" id="CDP35739.1"/>
    </source>
</evidence>
<dbReference type="Gene3D" id="2.60.40.10">
    <property type="entry name" value="Immunoglobulins"/>
    <property type="match status" value="1"/>
</dbReference>
<sequence length="1030" mass="113636">MIPSPSSSSASSPRSREEYPVRLSKPLLIHQQILRDEELSDARRATPPPFGNAHPMGEDELNNYDISQHLNMDMFANSPPPSPHSTIEEEEERSSMSSGLVKLESPPTSHSASDEEGLTMPSKTNSNGSTTVIQRPPVPSDIASFPPPGAAIQPDFDASLFDNTSDLKYGLKVDDLPAKSRVETQIKANLYFYPPPKETMVHLPTDTISKPKLQLKSPFEPSDNTLMLDTVVVCDSDRRRQVTMCLGCIKRERKRAFRKKVCLPAEEQHWSDHREKRVIVFNCREVVDIGKTTEITVNGNKVQATRLELPMRLACYCRHHAEKIGFRAYFTVSDSKGNVVARASSTPVMITDDHKAASSAPPANVSAMSSAPTTAPNTAPSSNYSSKVTTPVAIKNDYGFETPSAPPPVVEDGSDSSESSTSLVMPLKNRKRKNSDDSAPLRSAPRETEWSSSSSSSYKTHKSRNSTTSISSASGMLSPPALTASGTSTAATSPQSCADSYKTGVNTAFTFRSSPSKTELASSLSLANEQGPVPTIQRVIPGSGPIRGGIEVTLLGNGFVNGLVARFGDNRSPVTQCWNSSTVVAHLPPAQLPGPVVVTFEGWAMSDSQIFTYYDDTDQQLIELALQVVGIKMNGRLEDAREIAKRIIGSSTGLDAQQLQQRLSSSYNGVQFTPMSLEDLEELILSCIDAMDRMDNGRPIRLGLTNREGQTLLHLAARIGLDGLCAVLLDRGVAYDVTDNDGYTALHFAALGSHEDIIEMLVRDPVDLLKKSLSGKTVIDVADESLRESLLEEHVIRSRRNSASASLADSGTDEDNVETDGDDEGNGRRRSSRRGISGYISGLRDNARNSYRGLMRRDMSLTRRGLHQQNFWNYFRPDRNHQSEEEEDTAPPPAYDEIFPNDSARVDYSRSVLDDQDVSNSPSVSTTPVTKPKTDTEQSSKTNADEEPSEQSEEEMLEAWKQRQKQLNKDKMLFFFWLPVFIFTLVWFSMRLVSYINTMDTEAVKEQIVDVGRRVMNIRTRPPQIMRHEL</sequence>
<dbReference type="SUPFAM" id="SSF48403">
    <property type="entry name" value="Ankyrin repeat"/>
    <property type="match status" value="1"/>
</dbReference>
<dbReference type="InterPro" id="IPR013783">
    <property type="entry name" value="Ig-like_fold"/>
</dbReference>
<reference evidence="5" key="2">
    <citation type="submission" date="2014-06" db="EMBL/GenBank/DDBJ databases">
        <title>The complete genome of Blastobotrys (Arxula) adeninivorans LS3 - a yeast of biotechnological interest.</title>
        <authorList>
            <person name="Kunze G."/>
            <person name="Gaillardin C."/>
            <person name="Czernicka M."/>
            <person name="Durrens P."/>
            <person name="Martin T."/>
            <person name="Boer E."/>
            <person name="Gabaldon T."/>
            <person name="Cruz J."/>
            <person name="Talla E."/>
            <person name="Marck C."/>
            <person name="Goffeau A."/>
            <person name="Barbe V."/>
            <person name="Baret P."/>
            <person name="Baronian K."/>
            <person name="Beier S."/>
            <person name="Bleykasten C."/>
            <person name="Bode R."/>
            <person name="Casaregola S."/>
            <person name="Despons L."/>
            <person name="Fairhead C."/>
            <person name="Giersberg M."/>
            <person name="Gierski P."/>
            <person name="Hahnel U."/>
            <person name="Hartmann A."/>
            <person name="Jankowska D."/>
            <person name="Jubin C."/>
            <person name="Jung P."/>
            <person name="Lafontaine I."/>
            <person name="Leh-Louis V."/>
            <person name="Lemaire M."/>
            <person name="Marcet-Houben M."/>
            <person name="Mascher M."/>
            <person name="Morel G."/>
            <person name="Richard G.-F."/>
            <person name="Riechen J."/>
            <person name="Sacerdot C."/>
            <person name="Sarkar A."/>
            <person name="Savel G."/>
            <person name="Schacherer J."/>
            <person name="Sherman D."/>
            <person name="Straub M.-L."/>
            <person name="Stein N."/>
            <person name="Thierry A."/>
            <person name="Trautwein-Schult A."/>
            <person name="Westhof E."/>
            <person name="Worch S."/>
            <person name="Dujon B."/>
            <person name="Souciet J.-L."/>
            <person name="Wincker P."/>
            <person name="Scholz U."/>
            <person name="Neuveglise N."/>
        </authorList>
    </citation>
    <scope>NUCLEOTIDE SEQUENCE</scope>
    <source>
        <strain evidence="5">LS3</strain>
    </source>
</reference>
<feature type="compositionally biased region" description="Polar residues" evidence="2">
    <location>
        <begin position="121"/>
        <end position="131"/>
    </location>
</feature>
<dbReference type="CDD" id="cd00102">
    <property type="entry name" value="IPT"/>
    <property type="match status" value="1"/>
</dbReference>
<feature type="region of interest" description="Disordered" evidence="2">
    <location>
        <begin position="73"/>
        <end position="131"/>
    </location>
</feature>
<feature type="domain" description="IPT/TIG" evidence="4">
    <location>
        <begin position="533"/>
        <end position="614"/>
    </location>
</feature>
<feature type="region of interest" description="Disordered" evidence="2">
    <location>
        <begin position="1"/>
        <end position="61"/>
    </location>
</feature>